<keyword evidence="4" id="KW-1003">Cell membrane</keyword>
<evidence type="ECO:0000256" key="7">
    <source>
        <dbReference type="ARBA" id="ARBA00023136"/>
    </source>
</evidence>
<gene>
    <name evidence="9" type="ORF">AVDCRST_MAG30-3744</name>
</gene>
<protein>
    <recommendedName>
        <fullName evidence="10">AI-2E family transporter</fullName>
    </recommendedName>
</protein>
<keyword evidence="5 8" id="KW-0812">Transmembrane</keyword>
<evidence type="ECO:0000256" key="1">
    <source>
        <dbReference type="ARBA" id="ARBA00004651"/>
    </source>
</evidence>
<feature type="transmembrane region" description="Helical" evidence="8">
    <location>
        <begin position="143"/>
        <end position="170"/>
    </location>
</feature>
<evidence type="ECO:0000256" key="4">
    <source>
        <dbReference type="ARBA" id="ARBA00022475"/>
    </source>
</evidence>
<proteinExistence type="inferred from homology"/>
<keyword evidence="7 8" id="KW-0472">Membrane</keyword>
<accession>A0A6J4TRS5</accession>
<dbReference type="AlphaFoldDB" id="A0A6J4TRS5"/>
<dbReference type="PANTHER" id="PTHR21716:SF53">
    <property type="entry name" value="PERMEASE PERM-RELATED"/>
    <property type="match status" value="1"/>
</dbReference>
<dbReference type="InterPro" id="IPR002549">
    <property type="entry name" value="AI-2E-like"/>
</dbReference>
<feature type="transmembrane region" description="Helical" evidence="8">
    <location>
        <begin position="12"/>
        <end position="30"/>
    </location>
</feature>
<organism evidence="9">
    <name type="scientific">uncultured Solirubrobacteraceae bacterium</name>
    <dbReference type="NCBI Taxonomy" id="1162706"/>
    <lineage>
        <taxon>Bacteria</taxon>
        <taxon>Bacillati</taxon>
        <taxon>Actinomycetota</taxon>
        <taxon>Thermoleophilia</taxon>
        <taxon>Solirubrobacterales</taxon>
        <taxon>Solirubrobacteraceae</taxon>
        <taxon>environmental samples</taxon>
    </lineage>
</organism>
<feature type="transmembrane region" description="Helical" evidence="8">
    <location>
        <begin position="64"/>
        <end position="86"/>
    </location>
</feature>
<comment type="subcellular location">
    <subcellularLocation>
        <location evidence="1">Cell membrane</location>
        <topology evidence="1">Multi-pass membrane protein</topology>
    </subcellularLocation>
</comment>
<reference evidence="9" key="1">
    <citation type="submission" date="2020-02" db="EMBL/GenBank/DDBJ databases">
        <authorList>
            <person name="Meier V. D."/>
        </authorList>
    </citation>
    <scope>NUCLEOTIDE SEQUENCE</scope>
    <source>
        <strain evidence="9">AVDCRST_MAG30</strain>
    </source>
</reference>
<feature type="transmembrane region" description="Helical" evidence="8">
    <location>
        <begin position="233"/>
        <end position="259"/>
    </location>
</feature>
<keyword evidence="3" id="KW-0813">Transport</keyword>
<evidence type="ECO:0000256" key="3">
    <source>
        <dbReference type="ARBA" id="ARBA00022448"/>
    </source>
</evidence>
<dbReference type="Pfam" id="PF01594">
    <property type="entry name" value="AI-2E_transport"/>
    <property type="match status" value="1"/>
</dbReference>
<feature type="transmembrane region" description="Helical" evidence="8">
    <location>
        <begin position="36"/>
        <end position="57"/>
    </location>
</feature>
<dbReference type="PANTHER" id="PTHR21716">
    <property type="entry name" value="TRANSMEMBRANE PROTEIN"/>
    <property type="match status" value="1"/>
</dbReference>
<evidence type="ECO:0000256" key="5">
    <source>
        <dbReference type="ARBA" id="ARBA00022692"/>
    </source>
</evidence>
<evidence type="ECO:0000256" key="6">
    <source>
        <dbReference type="ARBA" id="ARBA00022989"/>
    </source>
</evidence>
<name>A0A6J4TRS5_9ACTN</name>
<evidence type="ECO:0000256" key="2">
    <source>
        <dbReference type="ARBA" id="ARBA00009773"/>
    </source>
</evidence>
<evidence type="ECO:0000313" key="9">
    <source>
        <dbReference type="EMBL" id="CAA9530671.1"/>
    </source>
</evidence>
<dbReference type="GO" id="GO:0005886">
    <property type="term" value="C:plasma membrane"/>
    <property type="evidence" value="ECO:0007669"/>
    <property type="project" value="UniProtKB-SubCell"/>
</dbReference>
<evidence type="ECO:0000256" key="8">
    <source>
        <dbReference type="SAM" id="Phobius"/>
    </source>
</evidence>
<comment type="similarity">
    <text evidence="2">Belongs to the autoinducer-2 exporter (AI-2E) (TC 2.A.86) family.</text>
</comment>
<evidence type="ECO:0008006" key="10">
    <source>
        <dbReference type="Google" id="ProtNLM"/>
    </source>
</evidence>
<feature type="transmembrane region" description="Helical" evidence="8">
    <location>
        <begin position="303"/>
        <end position="334"/>
    </location>
</feature>
<sequence length="367" mass="39748">MGGRQQISTRTIARVFFTLVGLAVLLYLLFLVRSVIQLILIAVFLAIALGPAVDLFARRGAPRPLAIVGVFLSVGMVIFIIGLLVVPPVVDQVETLATDAPGYVEDLRENSTIRRYDDRYDISARLTDQAERLPSRLGDAASALQAVTIGVFATLIQLITVLTICFFLLLDGRRIVEFGLEQVSPDQRARYTQVALDIYRSVGGYVAGALTIATVCGLVTYVTLLLLDVPFLVPLSVLMGFLALIPLVGATLGGFIVAGVTLLNDFPRDTIIWIIVAIVYQQVENNVLQPQVYKRTVDLHPLVIVTAILLGASLLGVLGALVAIPIAAAFQILLRDYWAHRTVRSSVLSTQGDPIEAPPPPIEISSR</sequence>
<keyword evidence="6 8" id="KW-1133">Transmembrane helix</keyword>
<dbReference type="EMBL" id="CADCVS010000496">
    <property type="protein sequence ID" value="CAA9530671.1"/>
    <property type="molecule type" value="Genomic_DNA"/>
</dbReference>
<feature type="transmembrane region" description="Helical" evidence="8">
    <location>
        <begin position="205"/>
        <end position="227"/>
    </location>
</feature>